<feature type="transmembrane region" description="Helical" evidence="11">
    <location>
        <begin position="21"/>
        <end position="38"/>
    </location>
</feature>
<organism evidence="12 13">
    <name type="scientific">Leptidea sinapis</name>
    <dbReference type="NCBI Taxonomy" id="189913"/>
    <lineage>
        <taxon>Eukaryota</taxon>
        <taxon>Metazoa</taxon>
        <taxon>Ecdysozoa</taxon>
        <taxon>Arthropoda</taxon>
        <taxon>Hexapoda</taxon>
        <taxon>Insecta</taxon>
        <taxon>Pterygota</taxon>
        <taxon>Neoptera</taxon>
        <taxon>Endopterygota</taxon>
        <taxon>Lepidoptera</taxon>
        <taxon>Glossata</taxon>
        <taxon>Ditrysia</taxon>
        <taxon>Papilionoidea</taxon>
        <taxon>Pieridae</taxon>
        <taxon>Dismorphiinae</taxon>
        <taxon>Leptidea</taxon>
    </lineage>
</organism>
<keyword evidence="3" id="KW-0337">GPI-anchor biosynthesis</keyword>
<evidence type="ECO:0000256" key="8">
    <source>
        <dbReference type="ARBA" id="ARBA00022989"/>
    </source>
</evidence>
<keyword evidence="7 11" id="KW-0256">Endoplasmic reticulum</keyword>
<feature type="transmembrane region" description="Helical" evidence="11">
    <location>
        <begin position="276"/>
        <end position="299"/>
    </location>
</feature>
<evidence type="ECO:0000313" key="12">
    <source>
        <dbReference type="EMBL" id="VVD05727.1"/>
    </source>
</evidence>
<feature type="transmembrane region" description="Helical" evidence="11">
    <location>
        <begin position="111"/>
        <end position="133"/>
    </location>
</feature>
<comment type="subcellular location">
    <subcellularLocation>
        <location evidence="1 11">Endoplasmic reticulum membrane</location>
        <topology evidence="1 11">Multi-pass membrane protein</topology>
    </subcellularLocation>
</comment>
<dbReference type="InterPro" id="IPR005599">
    <property type="entry name" value="GPI_mannosylTrfase"/>
</dbReference>
<keyword evidence="8 11" id="KW-1133">Transmembrane helix</keyword>
<feature type="transmembrane region" description="Helical" evidence="11">
    <location>
        <begin position="350"/>
        <end position="371"/>
    </location>
</feature>
<evidence type="ECO:0000256" key="10">
    <source>
        <dbReference type="ARBA" id="ARBA00038466"/>
    </source>
</evidence>
<evidence type="ECO:0000256" key="3">
    <source>
        <dbReference type="ARBA" id="ARBA00022502"/>
    </source>
</evidence>
<protein>
    <recommendedName>
        <fullName evidence="11">Mannosyltransferase</fullName>
        <ecNumber evidence="11">2.4.1.-</ecNumber>
    </recommendedName>
</protein>
<feature type="transmembrane region" description="Helical" evidence="11">
    <location>
        <begin position="383"/>
        <end position="403"/>
    </location>
</feature>
<comment type="pathway">
    <text evidence="2">Glycolipid biosynthesis; glycosylphosphatidylinositol-anchor biosynthesis.</text>
</comment>
<keyword evidence="4 11" id="KW-0328">Glycosyltransferase</keyword>
<evidence type="ECO:0000313" key="13">
    <source>
        <dbReference type="Proteomes" id="UP000324832"/>
    </source>
</evidence>
<dbReference type="Pfam" id="PF03901">
    <property type="entry name" value="Glyco_transf_22"/>
    <property type="match status" value="1"/>
</dbReference>
<evidence type="ECO:0000256" key="6">
    <source>
        <dbReference type="ARBA" id="ARBA00022692"/>
    </source>
</evidence>
<proteinExistence type="inferred from homology"/>
<evidence type="ECO:0000256" key="9">
    <source>
        <dbReference type="ARBA" id="ARBA00023136"/>
    </source>
</evidence>
<evidence type="ECO:0000256" key="7">
    <source>
        <dbReference type="ARBA" id="ARBA00022824"/>
    </source>
</evidence>
<dbReference type="GO" id="GO:0006506">
    <property type="term" value="P:GPI anchor biosynthetic process"/>
    <property type="evidence" value="ECO:0007669"/>
    <property type="project" value="UniProtKB-KW"/>
</dbReference>
<dbReference type="PANTHER" id="PTHR22760:SF3">
    <property type="entry name" value="GPI MANNOSYLTRANSFERASE 4"/>
    <property type="match status" value="1"/>
</dbReference>
<comment type="similarity">
    <text evidence="10">Belongs to the glycosyltransferase 22 family. PIGZ subfamily.</text>
</comment>
<evidence type="ECO:0000256" key="1">
    <source>
        <dbReference type="ARBA" id="ARBA00004477"/>
    </source>
</evidence>
<accession>A0A5E4R6W1</accession>
<dbReference type="PANTHER" id="PTHR22760">
    <property type="entry name" value="GLYCOSYLTRANSFERASE"/>
    <property type="match status" value="1"/>
</dbReference>
<dbReference type="Proteomes" id="UP000324832">
    <property type="component" value="Unassembled WGS sequence"/>
</dbReference>
<dbReference type="GO" id="GO:0005789">
    <property type="term" value="C:endoplasmic reticulum membrane"/>
    <property type="evidence" value="ECO:0007669"/>
    <property type="project" value="UniProtKB-SubCell"/>
</dbReference>
<evidence type="ECO:0000256" key="5">
    <source>
        <dbReference type="ARBA" id="ARBA00022679"/>
    </source>
</evidence>
<feature type="transmembrane region" description="Helical" evidence="11">
    <location>
        <begin position="246"/>
        <end position="269"/>
    </location>
</feature>
<dbReference type="AlphaFoldDB" id="A0A5E4R6W1"/>
<evidence type="ECO:0000256" key="4">
    <source>
        <dbReference type="ARBA" id="ARBA00022676"/>
    </source>
</evidence>
<reference evidence="12 13" key="1">
    <citation type="submission" date="2017-07" db="EMBL/GenBank/DDBJ databases">
        <authorList>
            <person name="Talla V."/>
            <person name="Backstrom N."/>
        </authorList>
    </citation>
    <scope>NUCLEOTIDE SEQUENCE [LARGE SCALE GENOMIC DNA]</scope>
</reference>
<keyword evidence="9 11" id="KW-0472">Membrane</keyword>
<dbReference type="GO" id="GO:0000026">
    <property type="term" value="F:alpha-1,2-mannosyltransferase activity"/>
    <property type="evidence" value="ECO:0007669"/>
    <property type="project" value="TreeGrafter"/>
</dbReference>
<sequence>MFLKTNIFKAITFKNGVQLPFTYWILVILRFALTLWPQSGYIHPDEYFQNVEVIAGDVFDIEISRTWEFDPKFPIRNIFVPKLVLSPPLNLIRILNPFMKSHFQVDLKTPYFLLVIPRLFICALSLINDYCLYKLCVLYGQNFRNRLKIFASSYVVLVYGTRSFSNNFEMIFFSLLLYLVGDCMLKSDKIIYHKQFLDERYKQALTPAERVRINKLQSHIPQHSLNYVFVIASIVVVGTFNRPTFIGFAFVPIFFWLHRGLGTQVVGFVDFHIRIFILKICAIPMLLLLIIIDSGYYGYITMADIESLEISWNNWIVTPLNFLRYNADPSNLTKHGLHPRWLHIAVNVPLLFNVLGFIALYTVLVNCYRFICGMYSKMPRRQSIRGLMLLSVIIPLGLLSLFPHQEARFIIPLLVPLVYLYANMLHANDEDTQNVKKMKKFFLSIWYTLNIIFTVFFGFIHQGGIYPFVNNLFYEIKGNYGTHVHVITTHSYSIPTYLLQLESTTRLWIDKTTNKRYKVAPSTFLHKFGSMPMEELFTVVDDSLTIAEMRLHKHNRKYRLYLVSPCSLHNKVMNVSVKYHYMEIKNEYTYYPHFCTEALPDFPNANDHNCYSNGLRTNESQLISLKLSQRISCYLSKFCLRAYSIRSKGV</sequence>
<dbReference type="EMBL" id="FZQP02007014">
    <property type="protein sequence ID" value="VVD05727.1"/>
    <property type="molecule type" value="Genomic_DNA"/>
</dbReference>
<gene>
    <name evidence="12" type="ORF">LSINAPIS_LOCUS15208</name>
</gene>
<evidence type="ECO:0000256" key="2">
    <source>
        <dbReference type="ARBA" id="ARBA00004687"/>
    </source>
</evidence>
<feature type="transmembrane region" description="Helical" evidence="11">
    <location>
        <begin position="224"/>
        <end position="240"/>
    </location>
</feature>
<keyword evidence="6 11" id="KW-0812">Transmembrane</keyword>
<name>A0A5E4R6W1_9NEOP</name>
<feature type="transmembrane region" description="Helical" evidence="11">
    <location>
        <begin position="441"/>
        <end position="460"/>
    </location>
</feature>
<keyword evidence="13" id="KW-1185">Reference proteome</keyword>
<feature type="transmembrane region" description="Helical" evidence="11">
    <location>
        <begin position="409"/>
        <end position="429"/>
    </location>
</feature>
<keyword evidence="5" id="KW-0808">Transferase</keyword>
<dbReference type="EC" id="2.4.1.-" evidence="11"/>
<evidence type="ECO:0000256" key="11">
    <source>
        <dbReference type="RuleBase" id="RU363075"/>
    </source>
</evidence>